<dbReference type="SMART" id="SM01349">
    <property type="entry name" value="TOG"/>
    <property type="match status" value="1"/>
</dbReference>
<dbReference type="SUPFAM" id="SSF58038">
    <property type="entry name" value="SNARE fusion complex"/>
    <property type="match status" value="1"/>
</dbReference>
<dbReference type="InterPro" id="IPR036322">
    <property type="entry name" value="WD40_repeat_dom_sf"/>
</dbReference>
<evidence type="ECO:0000256" key="3">
    <source>
        <dbReference type="ARBA" id="ARBA00022483"/>
    </source>
</evidence>
<dbReference type="InterPro" id="IPR057599">
    <property type="entry name" value="TORTIFOLIA1/TORL1-2_C"/>
</dbReference>
<dbReference type="Gene3D" id="1.25.10.10">
    <property type="entry name" value="Leucine-rich Repeat Variant"/>
    <property type="match status" value="2"/>
</dbReference>
<feature type="compositionally biased region" description="Basic and acidic residues" evidence="6">
    <location>
        <begin position="1858"/>
        <end position="1876"/>
    </location>
</feature>
<dbReference type="Pfam" id="PF24713">
    <property type="entry name" value="TOR1L1_C"/>
    <property type="match status" value="1"/>
</dbReference>
<reference evidence="8 9" key="1">
    <citation type="submission" date="2020-06" db="EMBL/GenBank/DDBJ databases">
        <title>Transcriptomic and genomic resources for Thalictrum thalictroides and T. hernandezii: Facilitating candidate gene discovery in an emerging model plant lineage.</title>
        <authorList>
            <person name="Arias T."/>
            <person name="Riano-Pachon D.M."/>
            <person name="Di Stilio V.S."/>
        </authorList>
    </citation>
    <scope>NUCLEOTIDE SEQUENCE [LARGE SCALE GENOMIC DNA]</scope>
    <source>
        <strain evidence="9">cv. WT478/WT964</strain>
        <tissue evidence="8">Leaves</tissue>
    </source>
</reference>
<dbReference type="GO" id="GO:0006893">
    <property type="term" value="P:Golgi to plasma membrane transport"/>
    <property type="evidence" value="ECO:0007669"/>
    <property type="project" value="TreeGrafter"/>
</dbReference>
<feature type="compositionally biased region" description="Polar residues" evidence="6">
    <location>
        <begin position="1530"/>
        <end position="1539"/>
    </location>
</feature>
<dbReference type="PANTHER" id="PTHR10241">
    <property type="entry name" value="LETHAL 2 GIANT LARVAE PROTEIN"/>
    <property type="match status" value="1"/>
</dbReference>
<feature type="region of interest" description="Disordered" evidence="6">
    <location>
        <begin position="1488"/>
        <end position="1539"/>
    </location>
</feature>
<dbReference type="SUPFAM" id="SSF48371">
    <property type="entry name" value="ARM repeat"/>
    <property type="match status" value="1"/>
</dbReference>
<organism evidence="8 9">
    <name type="scientific">Thalictrum thalictroides</name>
    <name type="common">Rue-anemone</name>
    <name type="synonym">Anemone thalictroides</name>
    <dbReference type="NCBI Taxonomy" id="46969"/>
    <lineage>
        <taxon>Eukaryota</taxon>
        <taxon>Viridiplantae</taxon>
        <taxon>Streptophyta</taxon>
        <taxon>Embryophyta</taxon>
        <taxon>Tracheophyta</taxon>
        <taxon>Spermatophyta</taxon>
        <taxon>Magnoliopsida</taxon>
        <taxon>Ranunculales</taxon>
        <taxon>Ranunculaceae</taxon>
        <taxon>Thalictroideae</taxon>
        <taxon>Thalictrum</taxon>
    </lineage>
</organism>
<feature type="compositionally biased region" description="Basic and acidic residues" evidence="6">
    <location>
        <begin position="739"/>
        <end position="752"/>
    </location>
</feature>
<dbReference type="GO" id="GO:0005886">
    <property type="term" value="C:plasma membrane"/>
    <property type="evidence" value="ECO:0007669"/>
    <property type="project" value="TreeGrafter"/>
</dbReference>
<dbReference type="Gene3D" id="1.20.5.110">
    <property type="match status" value="1"/>
</dbReference>
<dbReference type="Pfam" id="PF24714">
    <property type="entry name" value="TOR1L1_N"/>
    <property type="match status" value="1"/>
</dbReference>
<feature type="region of interest" description="Disordered" evidence="6">
    <location>
        <begin position="739"/>
        <end position="772"/>
    </location>
</feature>
<dbReference type="SUPFAM" id="SSF50978">
    <property type="entry name" value="WD40 repeat-like"/>
    <property type="match status" value="1"/>
</dbReference>
<dbReference type="OrthoDB" id="19944at2759"/>
<evidence type="ECO:0000259" key="7">
    <source>
        <dbReference type="PROSITE" id="PS50892"/>
    </source>
</evidence>
<dbReference type="InterPro" id="IPR016024">
    <property type="entry name" value="ARM-type_fold"/>
</dbReference>
<dbReference type="InterPro" id="IPR011989">
    <property type="entry name" value="ARM-like"/>
</dbReference>
<feature type="region of interest" description="Disordered" evidence="6">
    <location>
        <begin position="1838"/>
        <end position="1891"/>
    </location>
</feature>
<dbReference type="Gene3D" id="2.130.10.10">
    <property type="entry name" value="YVTN repeat-like/Quinoprotein amine dehydrogenase"/>
    <property type="match status" value="3"/>
</dbReference>
<dbReference type="InterPro" id="IPR015943">
    <property type="entry name" value="WD40/YVTN_repeat-like_dom_sf"/>
</dbReference>
<dbReference type="SMART" id="SM00320">
    <property type="entry name" value="WD40"/>
    <property type="match status" value="6"/>
</dbReference>
<feature type="compositionally biased region" description="Basic and acidic residues" evidence="6">
    <location>
        <begin position="761"/>
        <end position="772"/>
    </location>
</feature>
<feature type="compositionally biased region" description="Basic and acidic residues" evidence="6">
    <location>
        <begin position="1636"/>
        <end position="1667"/>
    </location>
</feature>
<keyword evidence="3" id="KW-0268">Exocytosis</keyword>
<feature type="region of interest" description="Disordered" evidence="6">
    <location>
        <begin position="1593"/>
        <end position="1686"/>
    </location>
</feature>
<dbReference type="GO" id="GO:0006887">
    <property type="term" value="P:exocytosis"/>
    <property type="evidence" value="ECO:0007669"/>
    <property type="project" value="UniProtKB-KW"/>
</dbReference>
<dbReference type="InterPro" id="IPR057600">
    <property type="entry name" value="TORTIFOLIA1/SINE1-2_N"/>
</dbReference>
<dbReference type="PROSITE" id="PS50892">
    <property type="entry name" value="V_SNARE"/>
    <property type="match status" value="1"/>
</dbReference>
<dbReference type="EMBL" id="JABWDY010011031">
    <property type="protein sequence ID" value="KAF5200213.1"/>
    <property type="molecule type" value="Genomic_DNA"/>
</dbReference>
<feature type="region of interest" description="Disordered" evidence="6">
    <location>
        <begin position="1170"/>
        <end position="1191"/>
    </location>
</feature>
<evidence type="ECO:0000256" key="1">
    <source>
        <dbReference type="ARBA" id="ARBA00004496"/>
    </source>
</evidence>
<sequence>MFAKRLLQKVKNSSSNQNNLPHGNLKSTDLNPHIPLHYGVPSTASVLAFDPIQRLLAIGTLDGRIKVIGGDNIEGLLISPNPLPYKSLEFLQNQGCLVSVSNGNDIQVWNLEHRCIASSLQWESNITAFSVICNTSFMYVGDEFGLMCVLKYDAEEGKLLQLPYHVPATSLTEASGVSQSFHESIVGILPQPCTSGNRVLIAYESGLIILWDVSEAQIVVVRGNKDLQLDDEGLVTSPSGEPPDTTHSIQEEKEISSLCWASSSGTILAVGYVDGDIMLWNLSSTTTNVNQQVGTLPNGVVKLQLSSAKRRIPVIVLHWAADSQSHNNNCRGQLFIYGGDEIGSEEVLTVLSLEWSSGIQTLRCVGRVDLTLAGSFADMILIPKAGSVENDVNGDLFVLTNPGKLHVYNEANLSKLASDSENASSLPAMPFPVVIPMTDPVLTVSKLILISKSENSPKALLEIASIMRNDAFPAITVDAKWPLTGGVPSQLSLSEDKAVERIYIAGYGDGSVRIWDATYPVLSLILVLTQETLCTKDARANSPVTALDFCSLSTCLAVGNKSGLVFVFKLYGSSEDTSFHFVTETEHEVRSLHQAKGLQCVAVFSLLISPIQTLQYDSSGAKLAVGYDCGRVAVLDVSTLSVLFLTDCASSSSSPIISIVVNTFSDTGNLKSPKHSGSKNPKEPAESLAFILTRDSHVVVLNSVTGDMIIPRAMHPKMESCAISLHVIEHNTLVSEALDEKEPENLSKDSVTHNEPVNSSAKRDEVELHSSKENEDFGEKLSDSFVLLCSKTALRLYTLKSVLQGNKKSIRKVKLGKPCCWATTIKKMGESACGLILLYETGVIEIRSLPDMEVVSESSLMSILRWSFKANMNRTMSSSENGLIALANGSELAFISFLAGENDFRIPESLPCLHDNVLAAAAAAAISVSNQKKKQGTAPGILSGIIKGFKGKKVTYTEKFNEDFPKSPHLENIFSTVPFSDPSPDIRDHQEVELNIDDIEIEEPVAVASTSSYAGKNIKSEREKLFEGANADIKPRLRTQEEIIAKYRYAGDVSAVAAQAKDKLLQRQEKLERISRRTEELQNGAENFASMANDLVKAMEARKELRSTDGSLKEATIGIPHICSVYGNHIFIQMERAHTLQISFLLIQLLIVNLSSQISNLHYLYTMSSQASSTKPSKPSPITTRLSSSSSSSLSSHFAMIELKQRILTSLSKLSDRDTHQIAVEDLEKIIQSLSSEGIPMLLNCLYDASNDPKPSVKKESLRLLAFLSTSHTDLTLPHLSKIISHIVRKLKDSDSGVRDACRDAIGVLSGQYLGGGIGGDNGNAGSLVSLFAKPLFEAMGEQNKVVQAGSSICMAKMVESAVNPPIVAFQKLCPKVCKYLNSQNFLARSALLPVVASLSQVGAIAPQNLPTFLQILHECLQSSDWGTRKAAAETLGALASYSKHLIADDTSSTISALEACRFDKVKPARDSINEALQLWKKIADKGGNEVSGGPNTVSHDGKVSQLAKSERIDPKVASPDDRRLESVKNAENTSTSDSLLKAKGSSITDKTVGILKKKALALSDKELNPEFFQKLAARGSDDLPVEVVVPRKCPNSSTAQGEDGSGANCRDDGSRSRNENDESDAVHGSASVKFHNKERGADDITRDKWTEQRIFRGKDSKTKPFDVDDTGTGESSQRDFPSARSGFHKTDGHVEGSFMNNKGNWLAIQRQLSQLERQQTHLMNMLQDFMGGSHESMVTLENRVRGLERVVEDMARDLSVSSGRRGSNFMMAYEGSSSRPLGKYNTLSDYSTAKLGRGGDGRIPFMERYSSAEGTRGRDPLWRSDMSEAWDSYTYGPSRNGHMSSRRAVGVAPNDVRSPRSEHDDDQVGNRRGWDKGPGSIRFGEGPSARSVWQASKDEATLEAIRVAGEDNGTSRVVKRVAIPEMTAEAMGDDNGGQDRGPIWASWTNAMDALHVGDIDTAYAEVLSTGDELLLVKLMDRSGPVLDQLSNEVASEVLHAIGQFLLEQNLFDIGISWIQQLVELVVENGPDFLGIAIESKKELLLNLHEASSTIDPPEDWEGATPDQLMLQLASGWGIDLRNFEK</sequence>
<dbReference type="GO" id="GO:0045159">
    <property type="term" value="F:myosin II binding"/>
    <property type="evidence" value="ECO:0007669"/>
    <property type="project" value="TreeGrafter"/>
</dbReference>
<evidence type="ECO:0000256" key="2">
    <source>
        <dbReference type="ARBA" id="ARBA00008070"/>
    </source>
</evidence>
<keyword evidence="9" id="KW-1185">Reference proteome</keyword>
<dbReference type="GO" id="GO:0005096">
    <property type="term" value="F:GTPase activator activity"/>
    <property type="evidence" value="ECO:0007669"/>
    <property type="project" value="TreeGrafter"/>
</dbReference>
<comment type="similarity">
    <text evidence="2">Belongs to the WD repeat L(2)GL family.</text>
</comment>
<comment type="caution">
    <text evidence="8">The sequence shown here is derived from an EMBL/GenBank/DDBJ whole genome shotgun (WGS) entry which is preliminary data.</text>
</comment>
<evidence type="ECO:0000256" key="5">
    <source>
        <dbReference type="PROSITE-ProRule" id="PRU00290"/>
    </source>
</evidence>
<dbReference type="InterPro" id="IPR034085">
    <property type="entry name" value="TOG"/>
</dbReference>
<feature type="domain" description="V-SNARE coiled-coil homology" evidence="7">
    <location>
        <begin position="1042"/>
        <end position="1102"/>
    </location>
</feature>
<gene>
    <name evidence="8" type="ORF">FRX31_010195</name>
</gene>
<dbReference type="InterPro" id="IPR001680">
    <property type="entry name" value="WD40_rpt"/>
</dbReference>
<evidence type="ECO:0000256" key="6">
    <source>
        <dbReference type="SAM" id="MobiDB-lite"/>
    </source>
</evidence>
<dbReference type="InterPro" id="IPR042855">
    <property type="entry name" value="V_SNARE_CC"/>
</dbReference>
<dbReference type="GO" id="GO:0019905">
    <property type="term" value="F:syntaxin binding"/>
    <property type="evidence" value="ECO:0007669"/>
    <property type="project" value="TreeGrafter"/>
</dbReference>
<dbReference type="PANTHER" id="PTHR10241:SF25">
    <property type="entry name" value="TOMOSYN, ISOFORM C"/>
    <property type="match status" value="1"/>
</dbReference>
<proteinExistence type="inferred from homology"/>
<protein>
    <submittedName>
        <fullName evidence="8">Microtubule-associated protein TORTIFOLIA1-like</fullName>
    </submittedName>
</protein>
<name>A0A7J6WT41_THATH</name>
<feature type="compositionally biased region" description="Basic and acidic residues" evidence="6">
    <location>
        <begin position="1610"/>
        <end position="1621"/>
    </location>
</feature>
<accession>A0A7J6WT41</accession>
<dbReference type="CDD" id="cd15873">
    <property type="entry name" value="R-SNARE_STXBP5_6"/>
    <property type="match status" value="1"/>
</dbReference>
<evidence type="ECO:0000256" key="4">
    <source>
        <dbReference type="ARBA" id="ARBA00022490"/>
    </source>
</evidence>
<dbReference type="GO" id="GO:0005737">
    <property type="term" value="C:cytoplasm"/>
    <property type="evidence" value="ECO:0007669"/>
    <property type="project" value="UniProtKB-SubCell"/>
</dbReference>
<keyword evidence="4" id="KW-0963">Cytoplasm</keyword>
<keyword evidence="5" id="KW-0175">Coiled coil</keyword>
<evidence type="ECO:0000313" key="8">
    <source>
        <dbReference type="EMBL" id="KAF5200213.1"/>
    </source>
</evidence>
<comment type="subcellular location">
    <subcellularLocation>
        <location evidence="1">Cytoplasm</location>
    </subcellularLocation>
</comment>
<evidence type="ECO:0000313" key="9">
    <source>
        <dbReference type="Proteomes" id="UP000554482"/>
    </source>
</evidence>
<feature type="compositionally biased region" description="Basic and acidic residues" evidence="6">
    <location>
        <begin position="1509"/>
        <end position="1529"/>
    </location>
</feature>
<dbReference type="Proteomes" id="UP000554482">
    <property type="component" value="Unassembled WGS sequence"/>
</dbReference>